<evidence type="ECO:0000313" key="1">
    <source>
        <dbReference type="EMBL" id="EBO7981369.1"/>
    </source>
</evidence>
<reference evidence="1" key="1">
    <citation type="submission" date="2018-09" db="EMBL/GenBank/DDBJ databases">
        <authorList>
            <consortium name="Veterinary Laboratory Investigation and Response Network"/>
        </authorList>
    </citation>
    <scope>NUCLEOTIDE SEQUENCE</scope>
    <source>
        <strain evidence="1">SAL-18-VL-SD-NC-0003</strain>
    </source>
</reference>
<gene>
    <name evidence="1" type="ORF">D3F83_18710</name>
</gene>
<sequence length="70" mass="8245">MSYVCLIIEHSTSLHSVAFQENIHKNEFVCCSLNTSGYMRKEEDNLISLVIGLIDTYDELFIFGRFWLFY</sequence>
<organism evidence="1">
    <name type="scientific">Salmonella enterica</name>
    <name type="common">Salmonella choleraesuis</name>
    <dbReference type="NCBI Taxonomy" id="28901"/>
    <lineage>
        <taxon>Bacteria</taxon>
        <taxon>Pseudomonadati</taxon>
        <taxon>Pseudomonadota</taxon>
        <taxon>Gammaproteobacteria</taxon>
        <taxon>Enterobacterales</taxon>
        <taxon>Enterobacteriaceae</taxon>
        <taxon>Salmonella</taxon>
    </lineage>
</organism>
<comment type="caution">
    <text evidence="1">The sequence shown here is derived from an EMBL/GenBank/DDBJ whole genome shotgun (WGS) entry which is preliminary data.</text>
</comment>
<protein>
    <submittedName>
        <fullName evidence="1">Uncharacterized protein</fullName>
    </submittedName>
</protein>
<name>A0A5U1Q7I8_SALER</name>
<dbReference type="EMBL" id="AAGJQW010000015">
    <property type="protein sequence ID" value="EBO7981369.1"/>
    <property type="molecule type" value="Genomic_DNA"/>
</dbReference>
<proteinExistence type="predicted"/>
<dbReference type="AlphaFoldDB" id="A0A5U1Q7I8"/>
<accession>A0A5U1Q7I8</accession>